<dbReference type="AlphaFoldDB" id="A0A7L9UAF8"/>
<keyword evidence="9" id="KW-1185">Reference proteome</keyword>
<dbReference type="PANTHER" id="PTHR36507">
    <property type="entry name" value="BLL1555 PROTEIN"/>
    <property type="match status" value="1"/>
</dbReference>
<dbReference type="EMBL" id="CP062941">
    <property type="protein sequence ID" value="QOL52043.1"/>
    <property type="molecule type" value="Genomic_DNA"/>
</dbReference>
<evidence type="ECO:0000256" key="4">
    <source>
        <dbReference type="ARBA" id="ARBA00022982"/>
    </source>
</evidence>
<dbReference type="InterPro" id="IPR035668">
    <property type="entry name" value="Amicyanin"/>
</dbReference>
<dbReference type="GO" id="GO:0042597">
    <property type="term" value="C:periplasmic space"/>
    <property type="evidence" value="ECO:0007669"/>
    <property type="project" value="UniProtKB-SubCell"/>
</dbReference>
<gene>
    <name evidence="8" type="ORF">LPB04_14545</name>
</gene>
<dbReference type="PRINTS" id="PR00155">
    <property type="entry name" value="AMICYANIN"/>
</dbReference>
<feature type="domain" description="EfeO-type cupredoxin-like" evidence="7">
    <location>
        <begin position="7"/>
        <end position="96"/>
    </location>
</feature>
<comment type="subcellular location">
    <subcellularLocation>
        <location evidence="1">Periplasm</location>
    </subcellularLocation>
</comment>
<proteinExistence type="predicted"/>
<feature type="binding site" evidence="5">
    <location>
        <position position="47"/>
    </location>
    <ligand>
        <name>Cu cation</name>
        <dbReference type="ChEBI" id="CHEBI:23378"/>
    </ligand>
</feature>
<evidence type="ECO:0000256" key="2">
    <source>
        <dbReference type="ARBA" id="ARBA00022448"/>
    </source>
</evidence>
<evidence type="ECO:0000256" key="3">
    <source>
        <dbReference type="ARBA" id="ARBA00022764"/>
    </source>
</evidence>
<keyword evidence="5" id="KW-0186">Copper</keyword>
<keyword evidence="5" id="KW-0479">Metal-binding</keyword>
<evidence type="ECO:0000313" key="8">
    <source>
        <dbReference type="EMBL" id="QOL52043.1"/>
    </source>
</evidence>
<dbReference type="CDD" id="cd13921">
    <property type="entry name" value="Amicyanin"/>
    <property type="match status" value="1"/>
</dbReference>
<dbReference type="SUPFAM" id="SSF49503">
    <property type="entry name" value="Cupredoxins"/>
    <property type="match status" value="1"/>
</dbReference>
<dbReference type="InterPro" id="IPR008972">
    <property type="entry name" value="Cupredoxin"/>
</dbReference>
<keyword evidence="2" id="KW-0813">Transport</keyword>
<protein>
    <submittedName>
        <fullName evidence="8">Cupredoxin family copper-binding protein</fullName>
    </submittedName>
</protein>
<accession>A0A7L9UAF8</accession>
<sequence length="97" mass="10061">MAALGPAVQAAPAVHTVLIDGMRFIPQTVEVKAGDTVVWRNKDPFPHTATATQSGSGGPSSPAIAPGASWRFKAAKPGSYPYLCTLHSTMTATLVVK</sequence>
<dbReference type="Gene3D" id="2.60.40.420">
    <property type="entry name" value="Cupredoxins - blue copper proteins"/>
    <property type="match status" value="1"/>
</dbReference>
<evidence type="ECO:0000256" key="1">
    <source>
        <dbReference type="ARBA" id="ARBA00004418"/>
    </source>
</evidence>
<dbReference type="InterPro" id="IPR002386">
    <property type="entry name" value="Amicyanin/Pseudoazurin"/>
</dbReference>
<organism evidence="8 9">
    <name type="scientific">Massilia litorea</name>
    <dbReference type="NCBI Taxonomy" id="2769491"/>
    <lineage>
        <taxon>Bacteria</taxon>
        <taxon>Pseudomonadati</taxon>
        <taxon>Pseudomonadota</taxon>
        <taxon>Betaproteobacteria</taxon>
        <taxon>Burkholderiales</taxon>
        <taxon>Oxalobacteraceae</taxon>
        <taxon>Telluria group</taxon>
        <taxon>Massilia</taxon>
    </lineage>
</organism>
<evidence type="ECO:0000259" key="7">
    <source>
        <dbReference type="Pfam" id="PF13473"/>
    </source>
</evidence>
<evidence type="ECO:0000256" key="6">
    <source>
        <dbReference type="SAM" id="MobiDB-lite"/>
    </source>
</evidence>
<feature type="region of interest" description="Disordered" evidence="6">
    <location>
        <begin position="44"/>
        <end position="63"/>
    </location>
</feature>
<dbReference type="Proteomes" id="UP000593875">
    <property type="component" value="Chromosome"/>
</dbReference>
<dbReference type="InterPro" id="IPR028096">
    <property type="entry name" value="EfeO_Cupredoxin"/>
</dbReference>
<name>A0A7L9UAF8_9BURK</name>
<comment type="cofactor">
    <cofactor evidence="5">
        <name>Cu cation</name>
        <dbReference type="ChEBI" id="CHEBI:23378"/>
    </cofactor>
    <text evidence="5">Binds 1 copper ion per subunit.</text>
</comment>
<evidence type="ECO:0000313" key="9">
    <source>
        <dbReference type="Proteomes" id="UP000593875"/>
    </source>
</evidence>
<dbReference type="PANTHER" id="PTHR36507:SF1">
    <property type="entry name" value="BLL1555 PROTEIN"/>
    <property type="match status" value="1"/>
</dbReference>
<evidence type="ECO:0000256" key="5">
    <source>
        <dbReference type="PIRSR" id="PIRSR602386-1"/>
    </source>
</evidence>
<feature type="binding site" evidence="5">
    <location>
        <position position="84"/>
    </location>
    <ligand>
        <name>Cu cation</name>
        <dbReference type="ChEBI" id="CHEBI:23378"/>
    </ligand>
</feature>
<keyword evidence="4" id="KW-0249">Electron transport</keyword>
<dbReference type="InterPro" id="IPR052721">
    <property type="entry name" value="ET_Amicyanin"/>
</dbReference>
<feature type="compositionally biased region" description="Low complexity" evidence="6">
    <location>
        <begin position="48"/>
        <end position="63"/>
    </location>
</feature>
<dbReference type="KEGG" id="mlir:LPB04_14545"/>
<keyword evidence="3" id="KW-0574">Periplasm</keyword>
<reference evidence="8 9" key="1">
    <citation type="submission" date="2020-10" db="EMBL/GenBank/DDBJ databases">
        <title>Genome sequencing of Massilia sp. LPB0304.</title>
        <authorList>
            <person name="Kim J."/>
        </authorList>
    </citation>
    <scope>NUCLEOTIDE SEQUENCE [LARGE SCALE GENOMIC DNA]</scope>
    <source>
        <strain evidence="8 9">LPB0304</strain>
    </source>
</reference>
<dbReference type="Pfam" id="PF13473">
    <property type="entry name" value="Cupredoxin_1"/>
    <property type="match status" value="1"/>
</dbReference>
<feature type="binding site" evidence="5">
    <location>
        <position position="87"/>
    </location>
    <ligand>
        <name>Cu cation</name>
        <dbReference type="ChEBI" id="CHEBI:23378"/>
    </ligand>
</feature>
<dbReference type="GO" id="GO:0009055">
    <property type="term" value="F:electron transfer activity"/>
    <property type="evidence" value="ECO:0007669"/>
    <property type="project" value="InterPro"/>
</dbReference>
<dbReference type="GO" id="GO:0005507">
    <property type="term" value="F:copper ion binding"/>
    <property type="evidence" value="ECO:0007669"/>
    <property type="project" value="InterPro"/>
</dbReference>